<reference evidence="1 2" key="1">
    <citation type="submission" date="2024-10" db="EMBL/GenBank/DDBJ databases">
        <title>The Natural Products Discovery Center: Release of the First 8490 Sequenced Strains for Exploring Actinobacteria Biosynthetic Diversity.</title>
        <authorList>
            <person name="Kalkreuter E."/>
            <person name="Kautsar S.A."/>
            <person name="Yang D."/>
            <person name="Bader C.D."/>
            <person name="Teijaro C.N."/>
            <person name="Fluegel L."/>
            <person name="Davis C.M."/>
            <person name="Simpson J.R."/>
            <person name="Lauterbach L."/>
            <person name="Steele A.D."/>
            <person name="Gui C."/>
            <person name="Meng S."/>
            <person name="Li G."/>
            <person name="Viehrig K."/>
            <person name="Ye F."/>
            <person name="Su P."/>
            <person name="Kiefer A.F."/>
            <person name="Nichols A."/>
            <person name="Cepeda A.J."/>
            <person name="Yan W."/>
            <person name="Fan B."/>
            <person name="Jiang Y."/>
            <person name="Adhikari A."/>
            <person name="Zheng C.-J."/>
            <person name="Schuster L."/>
            <person name="Cowan T.M."/>
            <person name="Smanski M.J."/>
            <person name="Chevrette M.G."/>
            <person name="De Carvalho L.P.S."/>
            <person name="Shen B."/>
        </authorList>
    </citation>
    <scope>NUCLEOTIDE SEQUENCE [LARGE SCALE GENOMIC DNA]</scope>
    <source>
        <strain evidence="1 2">NPDC050545</strain>
    </source>
</reference>
<keyword evidence="2" id="KW-1185">Reference proteome</keyword>
<name>A0ABW7YK67_9ACTN</name>
<sequence>MKDMKGRLIEIGQTVMQSNRVVDKNKGAIDINAGERGEVMSLARTRAEVAFAHWGDGRTHNVSSDYLLIVKEVNGKWTSAWDEEPDAGRRLRWESNGGGYDGLGRKRIRLFSLSFHTDRSDPKWLMRCSLPGYDGKVWKHDELDWHKDQADRLMLSWARQMFPELAPDDERSEAAERVKAFLEARAYVTRGPRGTMDKSVVAAAGNANGEAVELLLVDLEKLVEGL</sequence>
<dbReference type="Proteomes" id="UP001612741">
    <property type="component" value="Unassembled WGS sequence"/>
</dbReference>
<dbReference type="RefSeq" id="WP_397077845.1">
    <property type="nucleotide sequence ID" value="NZ_JBITGY010000001.1"/>
</dbReference>
<organism evidence="1 2">
    <name type="scientific">Nonomuraea typhae</name>
    <dbReference type="NCBI Taxonomy" id="2603600"/>
    <lineage>
        <taxon>Bacteria</taxon>
        <taxon>Bacillati</taxon>
        <taxon>Actinomycetota</taxon>
        <taxon>Actinomycetes</taxon>
        <taxon>Streptosporangiales</taxon>
        <taxon>Streptosporangiaceae</taxon>
        <taxon>Nonomuraea</taxon>
    </lineage>
</organism>
<evidence type="ECO:0000313" key="2">
    <source>
        <dbReference type="Proteomes" id="UP001612741"/>
    </source>
</evidence>
<proteinExistence type="predicted"/>
<accession>A0ABW7YK67</accession>
<dbReference type="EMBL" id="JBITGY010000001">
    <property type="protein sequence ID" value="MFI6495995.1"/>
    <property type="molecule type" value="Genomic_DNA"/>
</dbReference>
<gene>
    <name evidence="1" type="ORF">ACIBG2_01340</name>
</gene>
<protein>
    <submittedName>
        <fullName evidence="1">Uncharacterized protein</fullName>
    </submittedName>
</protein>
<evidence type="ECO:0000313" key="1">
    <source>
        <dbReference type="EMBL" id="MFI6495995.1"/>
    </source>
</evidence>
<comment type="caution">
    <text evidence="1">The sequence shown here is derived from an EMBL/GenBank/DDBJ whole genome shotgun (WGS) entry which is preliminary data.</text>
</comment>